<dbReference type="InterPro" id="IPR010796">
    <property type="entry name" value="C2_B9-type_dom"/>
</dbReference>
<dbReference type="FunCoup" id="A0A482X9G6">
    <property type="interactions" value="235"/>
</dbReference>
<keyword evidence="2" id="KW-0963">Cytoplasm</keyword>
<evidence type="ECO:0000256" key="2">
    <source>
        <dbReference type="ARBA" id="ARBA00022490"/>
    </source>
</evidence>
<dbReference type="AlphaFoldDB" id="A0A482X9G6"/>
<evidence type="ECO:0000313" key="7">
    <source>
        <dbReference type="Proteomes" id="UP000291343"/>
    </source>
</evidence>
<reference evidence="6 7" key="1">
    <citation type="journal article" date="2017" name="Gigascience">
        <title>Genome sequence of the small brown planthopper, Laodelphax striatellus.</title>
        <authorList>
            <person name="Zhu J."/>
            <person name="Jiang F."/>
            <person name="Wang X."/>
            <person name="Yang P."/>
            <person name="Bao Y."/>
            <person name="Zhao W."/>
            <person name="Wang W."/>
            <person name="Lu H."/>
            <person name="Wang Q."/>
            <person name="Cui N."/>
            <person name="Li J."/>
            <person name="Chen X."/>
            <person name="Luo L."/>
            <person name="Yu J."/>
            <person name="Kang L."/>
            <person name="Cui F."/>
        </authorList>
    </citation>
    <scope>NUCLEOTIDE SEQUENCE [LARGE SCALE GENOMIC DNA]</scope>
    <source>
        <strain evidence="6">Lst14</strain>
    </source>
</reference>
<evidence type="ECO:0008006" key="8">
    <source>
        <dbReference type="Google" id="ProtNLM"/>
    </source>
</evidence>
<keyword evidence="4" id="KW-0206">Cytoskeleton</keyword>
<gene>
    <name evidence="6" type="ORF">LSTR_LSTR004155</name>
</gene>
<evidence type="ECO:0000313" key="6">
    <source>
        <dbReference type="EMBL" id="RZF42347.1"/>
    </source>
</evidence>
<accession>A0A482X9G6</accession>
<keyword evidence="3" id="KW-0970">Cilium biogenesis/degradation</keyword>
<evidence type="ECO:0000256" key="3">
    <source>
        <dbReference type="ARBA" id="ARBA00022794"/>
    </source>
</evidence>
<keyword evidence="5" id="KW-0966">Cell projection</keyword>
<dbReference type="STRING" id="195883.A0A482X9G6"/>
<dbReference type="OrthoDB" id="10263520at2759"/>
<dbReference type="GO" id="GO:0060271">
    <property type="term" value="P:cilium assembly"/>
    <property type="evidence" value="ECO:0007669"/>
    <property type="project" value="TreeGrafter"/>
</dbReference>
<dbReference type="EMBL" id="QKKF02015211">
    <property type="protein sequence ID" value="RZF42347.1"/>
    <property type="molecule type" value="Genomic_DNA"/>
</dbReference>
<sequence length="502" mass="57059">MPAETECDASTGIYRCNDISAFKFRVHVRRTVEASDLEQDVEDDKQEEQLFSWQQRVFSPREVSVYSDLNNCISPLHKNYHKQIIETDRNTNNSKNILFSYLLPDILDLRLERDILLLENKITTNQKELGKGNGTPQLPQTSNYLSSDNLSGHSVEKSVSRYELMYIMADVGYLVEGEGNEQILVVMKWDSLLKVLSVFPDFNNNTSGAGYSLEGFSGACNQYVFWIVPESSHFERKKLQNHKLSEQCVFSPDDVLLPRHGVMNVHVFGEIRGARYFDLENIFVRYHLELPNGWSCQTADDSSGITQQAKILDGFANLNHLFEMTLTYNNTSSSDDGKEQKPELSEAFPKLFFDVVGLDSWGRVGREGCSWARVPPISGQHYFHLQCWRPMENLSMSSTNMLKRYFIGGTPHLANMSFNGIPESFQGGRLSKFGVKEIATGELEICLNIILHSQTSSHLSEDLSQSTFLDRFPALSLLQSVNIALKAFLWARKRIQTAITIE</sequence>
<dbReference type="Pfam" id="PF07162">
    <property type="entry name" value="B9-C2"/>
    <property type="match status" value="1"/>
</dbReference>
<organism evidence="6 7">
    <name type="scientific">Laodelphax striatellus</name>
    <name type="common">Small brown planthopper</name>
    <name type="synonym">Delphax striatella</name>
    <dbReference type="NCBI Taxonomy" id="195883"/>
    <lineage>
        <taxon>Eukaryota</taxon>
        <taxon>Metazoa</taxon>
        <taxon>Ecdysozoa</taxon>
        <taxon>Arthropoda</taxon>
        <taxon>Hexapoda</taxon>
        <taxon>Insecta</taxon>
        <taxon>Pterygota</taxon>
        <taxon>Neoptera</taxon>
        <taxon>Paraneoptera</taxon>
        <taxon>Hemiptera</taxon>
        <taxon>Auchenorrhyncha</taxon>
        <taxon>Fulgoroidea</taxon>
        <taxon>Delphacidae</taxon>
        <taxon>Criomorphinae</taxon>
        <taxon>Laodelphax</taxon>
    </lineage>
</organism>
<dbReference type="PROSITE" id="PS51381">
    <property type="entry name" value="C2_B9"/>
    <property type="match status" value="1"/>
</dbReference>
<protein>
    <recommendedName>
        <fullName evidence="8">Meckel syndrome type 1 protein</fullName>
    </recommendedName>
</protein>
<dbReference type="GO" id="GO:0036038">
    <property type="term" value="C:MKS complex"/>
    <property type="evidence" value="ECO:0007669"/>
    <property type="project" value="TreeGrafter"/>
</dbReference>
<dbReference type="Proteomes" id="UP000291343">
    <property type="component" value="Unassembled WGS sequence"/>
</dbReference>
<name>A0A482X9G6_LAOST</name>
<dbReference type="PANTHER" id="PTHR12968:SF4">
    <property type="entry name" value="TECTONIC-LIKE COMPLEX MEMBER MKS1"/>
    <property type="match status" value="1"/>
</dbReference>
<evidence type="ECO:0000256" key="5">
    <source>
        <dbReference type="ARBA" id="ARBA00023273"/>
    </source>
</evidence>
<comment type="caution">
    <text evidence="6">The sequence shown here is derived from an EMBL/GenBank/DDBJ whole genome shotgun (WGS) entry which is preliminary data.</text>
</comment>
<keyword evidence="7" id="KW-1185">Reference proteome</keyword>
<dbReference type="PANTHER" id="PTHR12968">
    <property type="entry name" value="B9 DOMAIN-CONTAINING"/>
    <property type="match status" value="1"/>
</dbReference>
<evidence type="ECO:0000256" key="4">
    <source>
        <dbReference type="ARBA" id="ARBA00023212"/>
    </source>
</evidence>
<proteinExistence type="predicted"/>
<evidence type="ECO:0000256" key="1">
    <source>
        <dbReference type="ARBA" id="ARBA00004120"/>
    </source>
</evidence>
<dbReference type="InParanoid" id="A0A482X9G6"/>
<comment type="subcellular location">
    <subcellularLocation>
        <location evidence="1">Cytoplasm</location>
        <location evidence="1">Cytoskeleton</location>
        <location evidence="1">Cilium basal body</location>
    </subcellularLocation>
</comment>